<proteinExistence type="predicted"/>
<keyword evidence="9" id="KW-1185">Reference proteome</keyword>
<dbReference type="AlphaFoldDB" id="A0AB34KLG0"/>
<feature type="compositionally biased region" description="Basic and acidic residues" evidence="6">
    <location>
        <begin position="54"/>
        <end position="69"/>
    </location>
</feature>
<evidence type="ECO:0000313" key="9">
    <source>
        <dbReference type="Proteomes" id="UP000803884"/>
    </source>
</evidence>
<evidence type="ECO:0000256" key="1">
    <source>
        <dbReference type="ARBA" id="ARBA00004123"/>
    </source>
</evidence>
<dbReference type="InterPro" id="IPR001138">
    <property type="entry name" value="Zn2Cys6_DnaBD"/>
</dbReference>
<keyword evidence="4" id="KW-0804">Transcription</keyword>
<keyword evidence="5" id="KW-0539">Nucleus</keyword>
<dbReference type="InterPro" id="IPR036864">
    <property type="entry name" value="Zn2-C6_fun-type_DNA-bd_sf"/>
</dbReference>
<dbReference type="PROSITE" id="PS00463">
    <property type="entry name" value="ZN2_CY6_FUNGAL_1"/>
    <property type="match status" value="1"/>
</dbReference>
<dbReference type="PANTHER" id="PTHR31845:SF32">
    <property type="entry name" value="MISCELLANEOUS ZN(II)2CYS6 TRANSCRIPTION FACTOR (EUROFUNG)-RELATED"/>
    <property type="match status" value="1"/>
</dbReference>
<feature type="region of interest" description="Disordered" evidence="6">
    <location>
        <begin position="44"/>
        <end position="69"/>
    </location>
</feature>
<name>A0AB34KLG0_9PEZI</name>
<dbReference type="InterPro" id="IPR051089">
    <property type="entry name" value="prtT"/>
</dbReference>
<evidence type="ECO:0000259" key="7">
    <source>
        <dbReference type="PROSITE" id="PS00463"/>
    </source>
</evidence>
<evidence type="ECO:0000313" key="8">
    <source>
        <dbReference type="EMBL" id="KAL1585912.1"/>
    </source>
</evidence>
<dbReference type="GO" id="GO:0000976">
    <property type="term" value="F:transcription cis-regulatory region binding"/>
    <property type="evidence" value="ECO:0007669"/>
    <property type="project" value="TreeGrafter"/>
</dbReference>
<gene>
    <name evidence="8" type="ORF">WHR41_04978</name>
</gene>
<evidence type="ECO:0000256" key="5">
    <source>
        <dbReference type="ARBA" id="ARBA00023242"/>
    </source>
</evidence>
<comment type="subcellular location">
    <subcellularLocation>
        <location evidence="1">Nucleus</location>
    </subcellularLocation>
</comment>
<accession>A0AB34KLG0</accession>
<dbReference type="SUPFAM" id="SSF57701">
    <property type="entry name" value="Zn2/Cys6 DNA-binding domain"/>
    <property type="match status" value="1"/>
</dbReference>
<dbReference type="GO" id="GO:0000981">
    <property type="term" value="F:DNA-binding transcription factor activity, RNA polymerase II-specific"/>
    <property type="evidence" value="ECO:0007669"/>
    <property type="project" value="InterPro"/>
</dbReference>
<dbReference type="EMBL" id="JAAQHG020000017">
    <property type="protein sequence ID" value="KAL1585912.1"/>
    <property type="molecule type" value="Genomic_DNA"/>
</dbReference>
<comment type="caution">
    <text evidence="8">The sequence shown here is derived from an EMBL/GenBank/DDBJ whole genome shotgun (WGS) entry which is preliminary data.</text>
</comment>
<dbReference type="GO" id="GO:0005634">
    <property type="term" value="C:nucleus"/>
    <property type="evidence" value="ECO:0007669"/>
    <property type="project" value="UniProtKB-SubCell"/>
</dbReference>
<sequence length="565" mass="62790">MQESSAPYGLACQACALAKIKCVPMRVQGRPGCCERCNRLDKPCQPSTSKRRLRSEGVRPSRVEKNKSEDITRVERKLDQLVAYLKAPEQDAGPSASDCRASSPSKLCNDIHPDEAEESLARFKQCNWKFFPFLSFPATAQELRSQRPLLWQCVMAVTSKQTSKQRGRLSCVQETLSIETTAKNGFSIDLLLGLLCYIEWAHFQGKHPRMMKSTITLFTQLAVAQVFDLGLNKPVASEPAQLACIPPPHLRPPPRPAHTMEERRAVLGTWLLSFVLSSTLKRADSLRWTAHMQECLTTIERQLESPLDELLVAQVKMQLVADRCASLASGDAHLTSNPSLYPPPGLIAFEMLSQLDQFKSAMPHTPSQDATVQLQFHAAEMVICELALCGDPTKPHQAAFQRTRFLYACVRSARQWFDAFFSIPVPEMNGIAIATLMQMRHAAGLLSAISLVDEPGWKKADVAEIIALYPTLDRLASFISKIPAATSTQHFSDAEKHDDHWWTHVASTIRTLRSIWAGEDEHGNSSAPPLVSFNDGEVDASIGAMEFDFPGLDWLLDPSMMASSF</sequence>
<protein>
    <recommendedName>
        <fullName evidence="7">Zn(2)-C6 fungal-type domain-containing protein</fullName>
    </recommendedName>
</protein>
<dbReference type="GO" id="GO:0008270">
    <property type="term" value="F:zinc ion binding"/>
    <property type="evidence" value="ECO:0007669"/>
    <property type="project" value="InterPro"/>
</dbReference>
<keyword evidence="3" id="KW-0238">DNA-binding</keyword>
<reference evidence="8 9" key="1">
    <citation type="journal article" date="2020" name="Microbiol. Resour. Announc.">
        <title>Draft Genome Sequence of a Cladosporium Species Isolated from the Mesophotic Ascidian Didemnum maculosum.</title>
        <authorList>
            <person name="Gioti A."/>
            <person name="Siaperas R."/>
            <person name="Nikolaivits E."/>
            <person name="Le Goff G."/>
            <person name="Ouazzani J."/>
            <person name="Kotoulas G."/>
            <person name="Topakas E."/>
        </authorList>
    </citation>
    <scope>NUCLEOTIDE SEQUENCE [LARGE SCALE GENOMIC DNA]</scope>
    <source>
        <strain evidence="8 9">TM138-S3</strain>
    </source>
</reference>
<dbReference type="RefSeq" id="XP_069229018.1">
    <property type="nucleotide sequence ID" value="XM_069373584.1"/>
</dbReference>
<dbReference type="PANTHER" id="PTHR31845">
    <property type="entry name" value="FINGER DOMAIN PROTEIN, PUTATIVE-RELATED"/>
    <property type="match status" value="1"/>
</dbReference>
<evidence type="ECO:0000256" key="6">
    <source>
        <dbReference type="SAM" id="MobiDB-lite"/>
    </source>
</evidence>
<dbReference type="Proteomes" id="UP000803884">
    <property type="component" value="Unassembled WGS sequence"/>
</dbReference>
<evidence type="ECO:0000256" key="3">
    <source>
        <dbReference type="ARBA" id="ARBA00023125"/>
    </source>
</evidence>
<keyword evidence="2" id="KW-0805">Transcription regulation</keyword>
<feature type="domain" description="Zn(2)-C6 fungal-type" evidence="7">
    <location>
        <begin position="11"/>
        <end position="44"/>
    </location>
</feature>
<dbReference type="GeneID" id="96006422"/>
<evidence type="ECO:0000256" key="4">
    <source>
        <dbReference type="ARBA" id="ARBA00023163"/>
    </source>
</evidence>
<dbReference type="CDD" id="cd00067">
    <property type="entry name" value="GAL4"/>
    <property type="match status" value="1"/>
</dbReference>
<organism evidence="8 9">
    <name type="scientific">Cladosporium halotolerans</name>
    <dbReference type="NCBI Taxonomy" id="1052096"/>
    <lineage>
        <taxon>Eukaryota</taxon>
        <taxon>Fungi</taxon>
        <taxon>Dikarya</taxon>
        <taxon>Ascomycota</taxon>
        <taxon>Pezizomycotina</taxon>
        <taxon>Dothideomycetes</taxon>
        <taxon>Dothideomycetidae</taxon>
        <taxon>Cladosporiales</taxon>
        <taxon>Cladosporiaceae</taxon>
        <taxon>Cladosporium</taxon>
    </lineage>
</organism>
<evidence type="ECO:0000256" key="2">
    <source>
        <dbReference type="ARBA" id="ARBA00023015"/>
    </source>
</evidence>